<dbReference type="Proteomes" id="UP000762676">
    <property type="component" value="Unassembled WGS sequence"/>
</dbReference>
<reference evidence="2 3" key="1">
    <citation type="journal article" date="2021" name="Elife">
        <title>Chloroplast acquisition without the gene transfer in kleptoplastic sea slugs, Plakobranchus ocellatus.</title>
        <authorList>
            <person name="Maeda T."/>
            <person name="Takahashi S."/>
            <person name="Yoshida T."/>
            <person name="Shimamura S."/>
            <person name="Takaki Y."/>
            <person name="Nagai Y."/>
            <person name="Toyoda A."/>
            <person name="Suzuki Y."/>
            <person name="Arimoto A."/>
            <person name="Ishii H."/>
            <person name="Satoh N."/>
            <person name="Nishiyama T."/>
            <person name="Hasebe M."/>
            <person name="Maruyama T."/>
            <person name="Minagawa J."/>
            <person name="Obokata J."/>
            <person name="Shigenobu S."/>
        </authorList>
    </citation>
    <scope>NUCLEOTIDE SEQUENCE [LARGE SCALE GENOMIC DNA]</scope>
</reference>
<accession>A0AAV4EI25</accession>
<feature type="compositionally biased region" description="Low complexity" evidence="1">
    <location>
        <begin position="189"/>
        <end position="198"/>
    </location>
</feature>
<sequence>MALSDKVKPHNPKVPIGKVVVSPVPARKTSGGPTSPRIGPSRPVPVNLTPESTCLGGAQHRKPPSRTGSVGSTESQSPTSSTRGLKAQYSSENDSGRSSIASNFSAMSNISPPQHRRLTTPSGPHYCHVNVAGNQPSYNMNRPPLPSYHTVMHNSAMMTPGAPYPSTLPSMRRPPLPGYQEATNMARRQQQQQQQYHHYQPHPHHHYHQQQQQQQQQHRSYSHDNSNMFIGVGHGPVAVTGSDSDYDTPTADGPDEEQVSAV</sequence>
<proteinExistence type="predicted"/>
<evidence type="ECO:0000313" key="3">
    <source>
        <dbReference type="Proteomes" id="UP000762676"/>
    </source>
</evidence>
<evidence type="ECO:0000256" key="1">
    <source>
        <dbReference type="SAM" id="MobiDB-lite"/>
    </source>
</evidence>
<comment type="caution">
    <text evidence="2">The sequence shown here is derived from an EMBL/GenBank/DDBJ whole genome shotgun (WGS) entry which is preliminary data.</text>
</comment>
<protein>
    <submittedName>
        <fullName evidence="2">Uncharacterized protein</fullName>
    </submittedName>
</protein>
<organism evidence="2 3">
    <name type="scientific">Elysia marginata</name>
    <dbReference type="NCBI Taxonomy" id="1093978"/>
    <lineage>
        <taxon>Eukaryota</taxon>
        <taxon>Metazoa</taxon>
        <taxon>Spiralia</taxon>
        <taxon>Lophotrochozoa</taxon>
        <taxon>Mollusca</taxon>
        <taxon>Gastropoda</taxon>
        <taxon>Heterobranchia</taxon>
        <taxon>Euthyneura</taxon>
        <taxon>Panpulmonata</taxon>
        <taxon>Sacoglossa</taxon>
        <taxon>Placobranchoidea</taxon>
        <taxon>Plakobranchidae</taxon>
        <taxon>Elysia</taxon>
    </lineage>
</organism>
<dbReference type="EMBL" id="BMAT01003661">
    <property type="protein sequence ID" value="GFR59961.1"/>
    <property type="molecule type" value="Genomic_DNA"/>
</dbReference>
<feature type="region of interest" description="Disordered" evidence="1">
    <location>
        <begin position="1"/>
        <end position="126"/>
    </location>
</feature>
<feature type="region of interest" description="Disordered" evidence="1">
    <location>
        <begin position="161"/>
        <end position="262"/>
    </location>
</feature>
<keyword evidence="3" id="KW-1185">Reference proteome</keyword>
<feature type="compositionally biased region" description="Polar residues" evidence="1">
    <location>
        <begin position="66"/>
        <end position="112"/>
    </location>
</feature>
<dbReference type="AlphaFoldDB" id="A0AAV4EI25"/>
<name>A0AAV4EI25_9GAST</name>
<feature type="compositionally biased region" description="Acidic residues" evidence="1">
    <location>
        <begin position="253"/>
        <end position="262"/>
    </location>
</feature>
<feature type="compositionally biased region" description="Low complexity" evidence="1">
    <location>
        <begin position="209"/>
        <end position="218"/>
    </location>
</feature>
<gene>
    <name evidence="2" type="ORF">ElyMa_001808800</name>
</gene>
<evidence type="ECO:0000313" key="2">
    <source>
        <dbReference type="EMBL" id="GFR59961.1"/>
    </source>
</evidence>
<feature type="compositionally biased region" description="Basic residues" evidence="1">
    <location>
        <begin position="199"/>
        <end position="208"/>
    </location>
</feature>